<evidence type="ECO:0000256" key="5">
    <source>
        <dbReference type="SAM" id="MobiDB-lite"/>
    </source>
</evidence>
<proteinExistence type="predicted"/>
<dbReference type="InterPro" id="IPR035952">
    <property type="entry name" value="Rhomboid-like_sf"/>
</dbReference>
<feature type="compositionally biased region" description="Polar residues" evidence="5">
    <location>
        <begin position="197"/>
        <end position="220"/>
    </location>
</feature>
<evidence type="ECO:0000256" key="6">
    <source>
        <dbReference type="SAM" id="Phobius"/>
    </source>
</evidence>
<evidence type="ECO:0000256" key="1">
    <source>
        <dbReference type="ARBA" id="ARBA00004141"/>
    </source>
</evidence>
<evidence type="ECO:0000313" key="7">
    <source>
        <dbReference type="EMBL" id="KAH8031659.1"/>
    </source>
</evidence>
<dbReference type="EMBL" id="JABSTU010000005">
    <property type="protein sequence ID" value="KAH8031659.1"/>
    <property type="molecule type" value="Genomic_DNA"/>
</dbReference>
<keyword evidence="8" id="KW-1185">Reference proteome</keyword>
<feature type="transmembrane region" description="Helical" evidence="6">
    <location>
        <begin position="674"/>
        <end position="690"/>
    </location>
</feature>
<feature type="compositionally biased region" description="Polar residues" evidence="5">
    <location>
        <begin position="85"/>
        <end position="94"/>
    </location>
</feature>
<feature type="compositionally biased region" description="Polar residues" evidence="5">
    <location>
        <begin position="51"/>
        <end position="71"/>
    </location>
</feature>
<feature type="region of interest" description="Disordered" evidence="5">
    <location>
        <begin position="701"/>
        <end position="722"/>
    </location>
</feature>
<feature type="compositionally biased region" description="Basic and acidic residues" evidence="5">
    <location>
        <begin position="8"/>
        <end position="24"/>
    </location>
</feature>
<reference evidence="7" key="2">
    <citation type="submission" date="2021-09" db="EMBL/GenBank/DDBJ databases">
        <authorList>
            <person name="Jia N."/>
            <person name="Wang J."/>
            <person name="Shi W."/>
            <person name="Du L."/>
            <person name="Sun Y."/>
            <person name="Zhan W."/>
            <person name="Jiang J."/>
            <person name="Wang Q."/>
            <person name="Zhang B."/>
            <person name="Ji P."/>
            <person name="Sakyi L.B."/>
            <person name="Cui X."/>
            <person name="Yuan T."/>
            <person name="Jiang B."/>
            <person name="Yang W."/>
            <person name="Lam T.T.-Y."/>
            <person name="Chang Q."/>
            <person name="Ding S."/>
            <person name="Wang X."/>
            <person name="Zhu J."/>
            <person name="Ruan X."/>
            <person name="Zhao L."/>
            <person name="Wei J."/>
            <person name="Que T."/>
            <person name="Du C."/>
            <person name="Cheng J."/>
            <person name="Dai P."/>
            <person name="Han X."/>
            <person name="Huang E."/>
            <person name="Gao Y."/>
            <person name="Liu J."/>
            <person name="Shao H."/>
            <person name="Ye R."/>
            <person name="Li L."/>
            <person name="Wei W."/>
            <person name="Wang X."/>
            <person name="Wang C."/>
            <person name="Huo Q."/>
            <person name="Li W."/>
            <person name="Guo W."/>
            <person name="Chen H."/>
            <person name="Chen S."/>
            <person name="Zhou L."/>
            <person name="Zhou L."/>
            <person name="Ni X."/>
            <person name="Tian J."/>
            <person name="Zhou Y."/>
            <person name="Sheng Y."/>
            <person name="Liu T."/>
            <person name="Pan Y."/>
            <person name="Xia L."/>
            <person name="Li J."/>
            <person name="Zhao F."/>
            <person name="Cao W."/>
        </authorList>
    </citation>
    <scope>NUCLEOTIDE SEQUENCE</scope>
    <source>
        <strain evidence="7">Rmic-2018</strain>
        <tissue evidence="7">Larvae</tissue>
    </source>
</reference>
<accession>A0A9J6EAU8</accession>
<dbReference type="SUPFAM" id="SSF144091">
    <property type="entry name" value="Rhomboid-like"/>
    <property type="match status" value="1"/>
</dbReference>
<evidence type="ECO:0000256" key="3">
    <source>
        <dbReference type="ARBA" id="ARBA00022989"/>
    </source>
</evidence>
<feature type="region of interest" description="Disordered" evidence="5">
    <location>
        <begin position="192"/>
        <end position="288"/>
    </location>
</feature>
<feature type="transmembrane region" description="Helical" evidence="6">
    <location>
        <begin position="347"/>
        <end position="364"/>
    </location>
</feature>
<name>A0A9J6EAU8_RHIMP</name>
<dbReference type="Proteomes" id="UP000821866">
    <property type="component" value="Chromosome 3"/>
</dbReference>
<reference evidence="7" key="1">
    <citation type="journal article" date="2020" name="Cell">
        <title>Large-Scale Comparative Analyses of Tick Genomes Elucidate Their Genetic Diversity and Vector Capacities.</title>
        <authorList>
            <consortium name="Tick Genome and Microbiome Consortium (TIGMIC)"/>
            <person name="Jia N."/>
            <person name="Wang J."/>
            <person name="Shi W."/>
            <person name="Du L."/>
            <person name="Sun Y."/>
            <person name="Zhan W."/>
            <person name="Jiang J.F."/>
            <person name="Wang Q."/>
            <person name="Zhang B."/>
            <person name="Ji P."/>
            <person name="Bell-Sakyi L."/>
            <person name="Cui X.M."/>
            <person name="Yuan T.T."/>
            <person name="Jiang B.G."/>
            <person name="Yang W.F."/>
            <person name="Lam T.T."/>
            <person name="Chang Q.C."/>
            <person name="Ding S.J."/>
            <person name="Wang X.J."/>
            <person name="Zhu J.G."/>
            <person name="Ruan X.D."/>
            <person name="Zhao L."/>
            <person name="Wei J.T."/>
            <person name="Ye R.Z."/>
            <person name="Que T.C."/>
            <person name="Du C.H."/>
            <person name="Zhou Y.H."/>
            <person name="Cheng J.X."/>
            <person name="Dai P.F."/>
            <person name="Guo W.B."/>
            <person name="Han X.H."/>
            <person name="Huang E.J."/>
            <person name="Li L.F."/>
            <person name="Wei W."/>
            <person name="Gao Y.C."/>
            <person name="Liu J.Z."/>
            <person name="Shao H.Z."/>
            <person name="Wang X."/>
            <person name="Wang C.C."/>
            <person name="Yang T.C."/>
            <person name="Huo Q.B."/>
            <person name="Li W."/>
            <person name="Chen H.Y."/>
            <person name="Chen S.E."/>
            <person name="Zhou L.G."/>
            <person name="Ni X.B."/>
            <person name="Tian J.H."/>
            <person name="Sheng Y."/>
            <person name="Liu T."/>
            <person name="Pan Y.S."/>
            <person name="Xia L.Y."/>
            <person name="Li J."/>
            <person name="Zhao F."/>
            <person name="Cao W.C."/>
        </authorList>
    </citation>
    <scope>NUCLEOTIDE SEQUENCE</scope>
    <source>
        <strain evidence="7">Rmic-2018</strain>
    </source>
</reference>
<feature type="transmembrane region" description="Helical" evidence="6">
    <location>
        <begin position="371"/>
        <end position="396"/>
    </location>
</feature>
<dbReference type="Gene3D" id="1.20.1540.10">
    <property type="entry name" value="Rhomboid-like"/>
    <property type="match status" value="1"/>
</dbReference>
<feature type="compositionally biased region" description="Low complexity" evidence="5">
    <location>
        <begin position="702"/>
        <end position="712"/>
    </location>
</feature>
<feature type="transmembrane region" description="Helical" evidence="6">
    <location>
        <begin position="648"/>
        <end position="668"/>
    </location>
</feature>
<comment type="subcellular location">
    <subcellularLocation>
        <location evidence="1">Membrane</location>
        <topology evidence="1">Multi-pass membrane protein</topology>
    </subcellularLocation>
</comment>
<feature type="transmembrane region" description="Helical" evidence="6">
    <location>
        <begin position="613"/>
        <end position="636"/>
    </location>
</feature>
<dbReference type="GO" id="GO:0016020">
    <property type="term" value="C:membrane"/>
    <property type="evidence" value="ECO:0007669"/>
    <property type="project" value="UniProtKB-SubCell"/>
</dbReference>
<feature type="region of interest" description="Disordered" evidence="5">
    <location>
        <begin position="1"/>
        <end position="98"/>
    </location>
</feature>
<evidence type="ECO:0000256" key="2">
    <source>
        <dbReference type="ARBA" id="ARBA00022692"/>
    </source>
</evidence>
<evidence type="ECO:0000256" key="4">
    <source>
        <dbReference type="ARBA" id="ARBA00023136"/>
    </source>
</evidence>
<keyword evidence="4 6" id="KW-0472">Membrane</keyword>
<sequence>MSIIPNEENVKQGQSEHDMKKDVDSSSDYVEPQNSGEEPRLRADAHVPATVATQSNSAQAGNQEQVGSVVSQMPIASEPLPPDTPTSRQDQSGAAMSPSLLPMLLPDVVSEASQTLDPPATLHRSLTLQYSPSKTHHASTPGLQFTDAFVDSPRSKQEISMALPSHESQVPTSWSSLSLPNLLSVNSPVRRHAPQRDNLNSAGNVSQDATTSATTFQQARETPPPKRVNSEESRTQLVPWCQSPRMLDRRRGTPQAIEDPPSSPVSCSSPTLDFEGKRASSEASENEETVPEPCIPYVTLFVTMLQLRAHWNSLHKYYPERCASISTIVEEGLWERVLFATFHHENVVHLVFNLMTFFISAFVLEAAVGPWYFGIIFTALVALVGSVHTLLMLVIYERTLEPHLAASCAHTFAGVTVAADILTRAHCEGLNIRYGIYEFEYTSGWVLLGEMFVLYGVYTDNLLPMASGLLVGAFLVKTKVGRFFIRVTSQRSHVNLYVFPNAPVTFLLCASIIVAHMYGPYLNHSHTAQPGLTFQYPVWQPPILPALYLPSSFLIFYVIKCLWKVCPKLEQDFGHLSFLRMLICLLLGVNMTMDAVTWATWTHTIALRTGQPVPVAHSSSCGCGLVGVLLALKIIHHDRRDARHVPKTWFSVPFWADVGLNLAFFSWMMPAGSSVANVIGVLLGLVVVNAKSENFPNCIPEPGSASARSSPRGSRDVEPGTLRSGLTGIRRCLLGC</sequence>
<keyword evidence="2 6" id="KW-0812">Transmembrane</keyword>
<feature type="transmembrane region" description="Helical" evidence="6">
    <location>
        <begin position="496"/>
        <end position="518"/>
    </location>
</feature>
<dbReference type="AlphaFoldDB" id="A0A9J6EAU8"/>
<evidence type="ECO:0000313" key="8">
    <source>
        <dbReference type="Proteomes" id="UP000821866"/>
    </source>
</evidence>
<feature type="transmembrane region" description="Helical" evidence="6">
    <location>
        <begin position="579"/>
        <end position="601"/>
    </location>
</feature>
<feature type="compositionally biased region" description="Polar residues" evidence="5">
    <location>
        <begin position="26"/>
        <end position="36"/>
    </location>
</feature>
<comment type="caution">
    <text evidence="7">The sequence shown here is derived from an EMBL/GenBank/DDBJ whole genome shotgun (WGS) entry which is preliminary data.</text>
</comment>
<feature type="transmembrane region" description="Helical" evidence="6">
    <location>
        <begin position="538"/>
        <end position="559"/>
    </location>
</feature>
<gene>
    <name evidence="7" type="ORF">HPB51_019673</name>
</gene>
<organism evidence="7 8">
    <name type="scientific">Rhipicephalus microplus</name>
    <name type="common">Cattle tick</name>
    <name type="synonym">Boophilus microplus</name>
    <dbReference type="NCBI Taxonomy" id="6941"/>
    <lineage>
        <taxon>Eukaryota</taxon>
        <taxon>Metazoa</taxon>
        <taxon>Ecdysozoa</taxon>
        <taxon>Arthropoda</taxon>
        <taxon>Chelicerata</taxon>
        <taxon>Arachnida</taxon>
        <taxon>Acari</taxon>
        <taxon>Parasitiformes</taxon>
        <taxon>Ixodida</taxon>
        <taxon>Ixodoidea</taxon>
        <taxon>Ixodidae</taxon>
        <taxon>Rhipicephalinae</taxon>
        <taxon>Rhipicephalus</taxon>
        <taxon>Boophilus</taxon>
    </lineage>
</organism>
<feature type="transmembrane region" description="Helical" evidence="6">
    <location>
        <begin position="452"/>
        <end position="476"/>
    </location>
</feature>
<protein>
    <recommendedName>
        <fullName evidence="9">Peptidase S54 rhomboid domain-containing protein</fullName>
    </recommendedName>
</protein>
<evidence type="ECO:0008006" key="9">
    <source>
        <dbReference type="Google" id="ProtNLM"/>
    </source>
</evidence>
<keyword evidence="3 6" id="KW-1133">Transmembrane helix</keyword>